<dbReference type="AlphaFoldDB" id="A0A2Z6RNJ1"/>
<dbReference type="InterPro" id="IPR006571">
    <property type="entry name" value="TLDc_dom"/>
</dbReference>
<dbReference type="Gene3D" id="3.30.710.10">
    <property type="entry name" value="Potassium Channel Kv1.1, Chain A"/>
    <property type="match status" value="1"/>
</dbReference>
<evidence type="ECO:0000259" key="1">
    <source>
        <dbReference type="PROSITE" id="PS50097"/>
    </source>
</evidence>
<dbReference type="SUPFAM" id="SSF54695">
    <property type="entry name" value="POZ domain"/>
    <property type="match status" value="1"/>
</dbReference>
<dbReference type="Pfam" id="PF00651">
    <property type="entry name" value="BTB"/>
    <property type="match status" value="1"/>
</dbReference>
<dbReference type="InterPro" id="IPR000210">
    <property type="entry name" value="BTB/POZ_dom"/>
</dbReference>
<organism evidence="3 4">
    <name type="scientific">Rhizophagus clarus</name>
    <dbReference type="NCBI Taxonomy" id="94130"/>
    <lineage>
        <taxon>Eukaryota</taxon>
        <taxon>Fungi</taxon>
        <taxon>Fungi incertae sedis</taxon>
        <taxon>Mucoromycota</taxon>
        <taxon>Glomeromycotina</taxon>
        <taxon>Glomeromycetes</taxon>
        <taxon>Glomerales</taxon>
        <taxon>Glomeraceae</taxon>
        <taxon>Rhizophagus</taxon>
    </lineage>
</organism>
<proteinExistence type="predicted"/>
<dbReference type="InterPro" id="IPR011333">
    <property type="entry name" value="SKP1/BTB/POZ_sf"/>
</dbReference>
<sequence>MDSKLHDDLIKDLSSMINDSEDYNVIIQVGENHNTKEFRIHSNILRARSPYFRKQLSAKWGSNNHSKFKRDHITVFKKSHISPNVFEIILKYIYTGEADFYKKSGRDIFEVLVTSNEFLLEKLYNCVQDHLIEKQSIWIKQNFNYVFYTVFKLVNCKKMQDYCIECMSEDSQLFNEKNFSFLDKDNLYDLLKRENLQIEEIVIWEYLIKWGIEQTPGLRNKGNDRDKWNDHDYEALKETISQFIPLIRFVEISPADFFDRVRPYKDVIPFHIYEEVAEFYYKNTMSKTTILPPRTGKFKIESNIIKPKLANIIASWIEKKDENNLPLKDKYSFDLLYCGSKDGFNPKSFRVKCNHQGPCLVLVKKKSTKIYGGYNPIGFTNTYRRYCPTNDSFIFSFENSEDTQNMKISRVNSKHTNRAIYEHRINGFNFGNAFYMKGDCVFFNNSGIYDNVDNVLDLNTSPIPEEIEVLKISLL</sequence>
<dbReference type="Pfam" id="PF07534">
    <property type="entry name" value="TLD"/>
    <property type="match status" value="1"/>
</dbReference>
<evidence type="ECO:0000313" key="3">
    <source>
        <dbReference type="EMBL" id="GBB98709.1"/>
    </source>
</evidence>
<dbReference type="InterPro" id="IPR051481">
    <property type="entry name" value="BTB-POZ/Galectin-3-binding"/>
</dbReference>
<reference evidence="3 4" key="1">
    <citation type="submission" date="2017-11" db="EMBL/GenBank/DDBJ databases">
        <title>The genome of Rhizophagus clarus HR1 reveals common genetic basis of auxotrophy among arbuscular mycorrhizal fungi.</title>
        <authorList>
            <person name="Kobayashi Y."/>
        </authorList>
    </citation>
    <scope>NUCLEOTIDE SEQUENCE [LARGE SCALE GENOMIC DNA]</scope>
    <source>
        <strain evidence="3 4">HR1</strain>
    </source>
</reference>
<dbReference type="Gene3D" id="1.25.40.420">
    <property type="match status" value="1"/>
</dbReference>
<name>A0A2Z6RNJ1_9GLOM</name>
<dbReference type="SMART" id="SM00225">
    <property type="entry name" value="BTB"/>
    <property type="match status" value="1"/>
</dbReference>
<keyword evidence="4" id="KW-1185">Reference proteome</keyword>
<dbReference type="CDD" id="cd18186">
    <property type="entry name" value="BTB_POZ_ZBTB_KLHL-like"/>
    <property type="match status" value="1"/>
</dbReference>
<comment type="caution">
    <text evidence="3">The sequence shown here is derived from an EMBL/GenBank/DDBJ whole genome shotgun (WGS) entry which is preliminary data.</text>
</comment>
<evidence type="ECO:0008006" key="5">
    <source>
        <dbReference type="Google" id="ProtNLM"/>
    </source>
</evidence>
<dbReference type="PANTHER" id="PTHR24410">
    <property type="entry name" value="HL07962P-RELATED"/>
    <property type="match status" value="1"/>
</dbReference>
<dbReference type="PANTHER" id="PTHR24410:SF23">
    <property type="entry name" value="BTB DOMAIN-CONTAINING PROTEIN-RELATED"/>
    <property type="match status" value="1"/>
</dbReference>
<protein>
    <recommendedName>
        <fullName evidence="5">BTB domain-containing protein</fullName>
    </recommendedName>
</protein>
<feature type="domain" description="TLDc" evidence="2">
    <location>
        <begin position="303"/>
        <end position="473"/>
    </location>
</feature>
<dbReference type="EMBL" id="BEXD01002557">
    <property type="protein sequence ID" value="GBB98709.1"/>
    <property type="molecule type" value="Genomic_DNA"/>
</dbReference>
<feature type="domain" description="BTB" evidence="1">
    <location>
        <begin position="23"/>
        <end position="102"/>
    </location>
</feature>
<dbReference type="PROSITE" id="PS51886">
    <property type="entry name" value="TLDC"/>
    <property type="match status" value="1"/>
</dbReference>
<gene>
    <name evidence="3" type="ORF">RclHR1_00330036</name>
</gene>
<dbReference type="Proteomes" id="UP000247702">
    <property type="component" value="Unassembled WGS sequence"/>
</dbReference>
<dbReference type="PROSITE" id="PS50097">
    <property type="entry name" value="BTB"/>
    <property type="match status" value="1"/>
</dbReference>
<evidence type="ECO:0000259" key="2">
    <source>
        <dbReference type="PROSITE" id="PS51886"/>
    </source>
</evidence>
<accession>A0A2Z6RNJ1</accession>
<evidence type="ECO:0000313" key="4">
    <source>
        <dbReference type="Proteomes" id="UP000247702"/>
    </source>
</evidence>